<evidence type="ECO:0000256" key="3">
    <source>
        <dbReference type="HAMAP-Rule" id="MF_00789"/>
    </source>
</evidence>
<reference evidence="4" key="1">
    <citation type="submission" date="2020-10" db="EMBL/GenBank/DDBJ databases">
        <title>Bacterium isolated from coastal waters sediment.</title>
        <authorList>
            <person name="Chen R.-J."/>
            <person name="Lu D.-C."/>
            <person name="Zhu K.-L."/>
            <person name="Du Z.-J."/>
        </authorList>
    </citation>
    <scope>NUCLEOTIDE SEQUENCE</scope>
    <source>
        <strain evidence="4">N1Y112</strain>
    </source>
</reference>
<protein>
    <recommendedName>
        <fullName evidence="3">UPF0319 protein IOQ59_18385</fullName>
    </recommendedName>
</protein>
<dbReference type="AlphaFoldDB" id="A0A8J7FGE7"/>
<comment type="caution">
    <text evidence="4">The sequence shown here is derived from an EMBL/GenBank/DDBJ whole genome shotgun (WGS) entry which is preliminary data.</text>
</comment>
<feature type="signal peptide" evidence="3">
    <location>
        <begin position="1"/>
        <end position="21"/>
    </location>
</feature>
<evidence type="ECO:0000313" key="5">
    <source>
        <dbReference type="Proteomes" id="UP000640333"/>
    </source>
</evidence>
<evidence type="ECO:0000313" key="4">
    <source>
        <dbReference type="EMBL" id="MBE9399234.1"/>
    </source>
</evidence>
<evidence type="ECO:0000256" key="1">
    <source>
        <dbReference type="ARBA" id="ARBA00008490"/>
    </source>
</evidence>
<dbReference type="HAMAP" id="MF_00789">
    <property type="entry name" value="UPF0319"/>
    <property type="match status" value="1"/>
</dbReference>
<accession>A0A8J7FGE7</accession>
<dbReference type="PANTHER" id="PTHR38108:SF1">
    <property type="entry name" value="UPF0319 PROTEIN YCCT"/>
    <property type="match status" value="1"/>
</dbReference>
<evidence type="ECO:0000256" key="2">
    <source>
        <dbReference type="ARBA" id="ARBA00022729"/>
    </source>
</evidence>
<gene>
    <name evidence="4" type="ORF">IOQ59_18385</name>
</gene>
<keyword evidence="2 3" id="KW-0732">Signal</keyword>
<sequence length="222" mass="24735" precursor="true">MKKILCAFFVSLLGFSSSLVADVKVQFEEGISVLALNGKEVTHESIFSGTDSVKLNDGLNQLLVQYTAELKKSADDFELENTGSFVLLFDAKNTALILKAPLIRNEDDVDAFNRSGDWRLLNASGVAQAIKISPLKKDGFQLSRDYERELKDFNLTDAVAALPYERVVGLADASPLPAAKSQSGNKDKANSSELNMPEKMLRYWYNQADSETRKRFKKWISQ</sequence>
<keyword evidence="5" id="KW-1185">Reference proteome</keyword>
<dbReference type="Proteomes" id="UP000640333">
    <property type="component" value="Unassembled WGS sequence"/>
</dbReference>
<dbReference type="PANTHER" id="PTHR38108">
    <property type="entry name" value="UPF0319 PROTEIN YCCT"/>
    <property type="match status" value="1"/>
</dbReference>
<dbReference type="InterPro" id="IPR018635">
    <property type="entry name" value="UPF0319"/>
</dbReference>
<dbReference type="RefSeq" id="WP_193954931.1">
    <property type="nucleotide sequence ID" value="NZ_JADEYS010000024.1"/>
</dbReference>
<organism evidence="4 5">
    <name type="scientific">Pontibacterium sinense</name>
    <dbReference type="NCBI Taxonomy" id="2781979"/>
    <lineage>
        <taxon>Bacteria</taxon>
        <taxon>Pseudomonadati</taxon>
        <taxon>Pseudomonadota</taxon>
        <taxon>Gammaproteobacteria</taxon>
        <taxon>Oceanospirillales</taxon>
        <taxon>Oceanospirillaceae</taxon>
        <taxon>Pontibacterium</taxon>
    </lineage>
</organism>
<name>A0A8J7FGE7_9GAMM</name>
<dbReference type="Pfam" id="PF09829">
    <property type="entry name" value="DUF2057"/>
    <property type="match status" value="1"/>
</dbReference>
<feature type="chain" id="PRO_5035347163" description="UPF0319 protein IOQ59_18385" evidence="3">
    <location>
        <begin position="22"/>
        <end position="222"/>
    </location>
</feature>
<proteinExistence type="inferred from homology"/>
<comment type="similarity">
    <text evidence="1 3">Belongs to the UPF0319 family.</text>
</comment>
<dbReference type="EMBL" id="JADEYS010000024">
    <property type="protein sequence ID" value="MBE9399234.1"/>
    <property type="molecule type" value="Genomic_DNA"/>
</dbReference>